<dbReference type="OrthoDB" id="5182800at2"/>
<dbReference type="AlphaFoldDB" id="A0A1J7CEF0"/>
<dbReference type="Pfam" id="PF00005">
    <property type="entry name" value="ABC_tran"/>
    <property type="match status" value="1"/>
</dbReference>
<evidence type="ECO:0000256" key="3">
    <source>
        <dbReference type="ARBA" id="ARBA00022840"/>
    </source>
</evidence>
<evidence type="ECO:0000313" key="5">
    <source>
        <dbReference type="EMBL" id="OIV38058.1"/>
    </source>
</evidence>
<dbReference type="EMBL" id="MLCF01000032">
    <property type="protein sequence ID" value="OIV38058.1"/>
    <property type="molecule type" value="Genomic_DNA"/>
</dbReference>
<dbReference type="GO" id="GO:0005524">
    <property type="term" value="F:ATP binding"/>
    <property type="evidence" value="ECO:0007669"/>
    <property type="project" value="UniProtKB-KW"/>
</dbReference>
<sequence length="251" mass="25722">MAPVVRARGVAKQYGRRARPVLYGIDLEVAAGEVVAVRGANGSGKSTLLRILAGLTRPTAGTVDGRPRPVGWVPERFPPSERLSAAAYLVHQGRIRGLRADAARERAARLLERLALAGGAGTPMARLSKGNAQKVALAQAVLTPPALLVLDEPWSGLDAPARGVLAELIAETAGSGGAVVLTDHGGSASPTAAYLLEGGRLAPAGAEAAPLYEIVLGGAEETVLKVPATHRDAVLSDALARGRTVLGVRAL</sequence>
<evidence type="ECO:0000259" key="4">
    <source>
        <dbReference type="PROSITE" id="PS50893"/>
    </source>
</evidence>
<evidence type="ECO:0000256" key="2">
    <source>
        <dbReference type="ARBA" id="ARBA00022741"/>
    </source>
</evidence>
<keyword evidence="1" id="KW-0813">Transport</keyword>
<dbReference type="InterPro" id="IPR027417">
    <property type="entry name" value="P-loop_NTPase"/>
</dbReference>
<keyword evidence="2" id="KW-0547">Nucleotide-binding</keyword>
<dbReference type="Gene3D" id="3.40.50.300">
    <property type="entry name" value="P-loop containing nucleotide triphosphate hydrolases"/>
    <property type="match status" value="1"/>
</dbReference>
<evidence type="ECO:0000313" key="6">
    <source>
        <dbReference type="Proteomes" id="UP000243342"/>
    </source>
</evidence>
<dbReference type="InterPro" id="IPR003439">
    <property type="entry name" value="ABC_transporter-like_ATP-bd"/>
</dbReference>
<proteinExistence type="predicted"/>
<keyword evidence="6" id="KW-1185">Reference proteome</keyword>
<dbReference type="InterPro" id="IPR051782">
    <property type="entry name" value="ABC_Transporter_VariousFunc"/>
</dbReference>
<feature type="domain" description="ABC transporter" evidence="4">
    <location>
        <begin position="5"/>
        <end position="223"/>
    </location>
</feature>
<protein>
    <recommendedName>
        <fullName evidence="4">ABC transporter domain-containing protein</fullName>
    </recommendedName>
</protein>
<dbReference type="Proteomes" id="UP000243342">
    <property type="component" value="Unassembled WGS sequence"/>
</dbReference>
<dbReference type="InterPro" id="IPR017871">
    <property type="entry name" value="ABC_transporter-like_CS"/>
</dbReference>
<dbReference type="PANTHER" id="PTHR42939:SF1">
    <property type="entry name" value="ABC TRANSPORTER ATP-BINDING PROTEIN ALBC-RELATED"/>
    <property type="match status" value="1"/>
</dbReference>
<dbReference type="PROSITE" id="PS00211">
    <property type="entry name" value="ABC_TRANSPORTER_1"/>
    <property type="match status" value="1"/>
</dbReference>
<dbReference type="InterPro" id="IPR003593">
    <property type="entry name" value="AAA+_ATPase"/>
</dbReference>
<keyword evidence="3" id="KW-0067">ATP-binding</keyword>
<accession>A0A1J7CEF0</accession>
<dbReference type="PROSITE" id="PS50893">
    <property type="entry name" value="ABC_TRANSPORTER_2"/>
    <property type="match status" value="1"/>
</dbReference>
<dbReference type="GO" id="GO:0016887">
    <property type="term" value="F:ATP hydrolysis activity"/>
    <property type="evidence" value="ECO:0007669"/>
    <property type="project" value="InterPro"/>
</dbReference>
<gene>
    <name evidence="5" type="ORF">BIV57_07790</name>
</gene>
<dbReference type="SMART" id="SM00382">
    <property type="entry name" value="AAA"/>
    <property type="match status" value="1"/>
</dbReference>
<reference evidence="5 6" key="1">
    <citation type="submission" date="2016-10" db="EMBL/GenBank/DDBJ databases">
        <title>Genome sequence of Streptomyces gilvigriseus MUSC 26.</title>
        <authorList>
            <person name="Lee L.-H."/>
            <person name="Ser H.-L."/>
        </authorList>
    </citation>
    <scope>NUCLEOTIDE SEQUENCE [LARGE SCALE GENOMIC DNA]</scope>
    <source>
        <strain evidence="5 6">MUSC 26</strain>
    </source>
</reference>
<name>A0A1J7CEF0_9ACTN</name>
<dbReference type="STRING" id="1428644.BIV57_07790"/>
<comment type="caution">
    <text evidence="5">The sequence shown here is derived from an EMBL/GenBank/DDBJ whole genome shotgun (WGS) entry which is preliminary data.</text>
</comment>
<evidence type="ECO:0000256" key="1">
    <source>
        <dbReference type="ARBA" id="ARBA00022448"/>
    </source>
</evidence>
<dbReference type="SUPFAM" id="SSF52540">
    <property type="entry name" value="P-loop containing nucleoside triphosphate hydrolases"/>
    <property type="match status" value="1"/>
</dbReference>
<dbReference type="RefSeq" id="WP_071655975.1">
    <property type="nucleotide sequence ID" value="NZ_MLCF01000032.1"/>
</dbReference>
<dbReference type="PANTHER" id="PTHR42939">
    <property type="entry name" value="ABC TRANSPORTER ATP-BINDING PROTEIN ALBC-RELATED"/>
    <property type="match status" value="1"/>
</dbReference>
<organism evidence="5 6">
    <name type="scientific">Mangrovactinospora gilvigrisea</name>
    <dbReference type="NCBI Taxonomy" id="1428644"/>
    <lineage>
        <taxon>Bacteria</taxon>
        <taxon>Bacillati</taxon>
        <taxon>Actinomycetota</taxon>
        <taxon>Actinomycetes</taxon>
        <taxon>Kitasatosporales</taxon>
        <taxon>Streptomycetaceae</taxon>
        <taxon>Mangrovactinospora</taxon>
    </lineage>
</organism>